<evidence type="ECO:0000256" key="1">
    <source>
        <dbReference type="ARBA" id="ARBA00004123"/>
    </source>
</evidence>
<feature type="region of interest" description="Disordered" evidence="11">
    <location>
        <begin position="1007"/>
        <end position="1111"/>
    </location>
</feature>
<evidence type="ECO:0000256" key="3">
    <source>
        <dbReference type="ARBA" id="ARBA00022723"/>
    </source>
</evidence>
<evidence type="ECO:0000256" key="8">
    <source>
        <dbReference type="ARBA" id="ARBA00023163"/>
    </source>
</evidence>
<dbReference type="GO" id="GO:0000977">
    <property type="term" value="F:RNA polymerase II transcription regulatory region sequence-specific DNA binding"/>
    <property type="evidence" value="ECO:0007669"/>
    <property type="project" value="TreeGrafter"/>
</dbReference>
<reference evidence="16" key="1">
    <citation type="submission" date="2003-08" db="EMBL/GenBank/DDBJ databases">
        <authorList>
            <person name="Birren B."/>
            <person name="Nusbaum C."/>
            <person name="Abebe A."/>
            <person name="Abouelleil A."/>
            <person name="Adekoya E."/>
            <person name="Ait-zahra M."/>
            <person name="Allen N."/>
            <person name="Allen T."/>
            <person name="An P."/>
            <person name="Anderson M."/>
            <person name="Anderson S."/>
            <person name="Arachchi H."/>
            <person name="Armbruster J."/>
            <person name="Bachantsang P."/>
            <person name="Baldwin J."/>
            <person name="Barry A."/>
            <person name="Bayul T."/>
            <person name="Blitshsteyn B."/>
            <person name="Bloom T."/>
            <person name="Blye J."/>
            <person name="Boguslavskiy L."/>
            <person name="Borowsky M."/>
            <person name="Boukhgalter B."/>
            <person name="Brunache A."/>
            <person name="Butler J."/>
            <person name="Calixte N."/>
            <person name="Calvo S."/>
            <person name="Camarata J."/>
            <person name="Campo K."/>
            <person name="Chang J."/>
            <person name="Cheshatsang Y."/>
            <person name="Citroen M."/>
            <person name="Collymore A."/>
            <person name="Considine T."/>
            <person name="Cook A."/>
            <person name="Cooke P."/>
            <person name="Corum B."/>
            <person name="Cuomo C."/>
            <person name="David R."/>
            <person name="Dawoe T."/>
            <person name="Degray S."/>
            <person name="Dodge S."/>
            <person name="Dooley K."/>
            <person name="Dorje P."/>
            <person name="Dorjee K."/>
            <person name="Dorris L."/>
            <person name="Duffey N."/>
            <person name="Dupes A."/>
            <person name="Elkins T."/>
            <person name="Engels R."/>
            <person name="Erickson J."/>
            <person name="Farina A."/>
            <person name="Faro S."/>
            <person name="Ferreira P."/>
            <person name="Fischer H."/>
            <person name="Fitzgerald M."/>
            <person name="Foley K."/>
            <person name="Gage D."/>
            <person name="Galagan J."/>
            <person name="Gearin G."/>
            <person name="Gnerre S."/>
            <person name="Gnirke A."/>
            <person name="Goyette A."/>
            <person name="Graham J."/>
            <person name="Grandbois E."/>
            <person name="Gyaltsen K."/>
            <person name="Hafez N."/>
            <person name="Hagopian D."/>
            <person name="Hagos B."/>
            <person name="Hall J."/>
            <person name="Hatcher B."/>
            <person name="Heller A."/>
            <person name="Higgins H."/>
            <person name="Honan T."/>
            <person name="Horn A."/>
            <person name="Houde N."/>
            <person name="Hughes L."/>
            <person name="Hulme W."/>
            <person name="Husby E."/>
            <person name="Iliev I."/>
            <person name="Jaffe D."/>
            <person name="Jones C."/>
            <person name="Kamal M."/>
            <person name="Kamat A."/>
            <person name="Kamvysselis M."/>
            <person name="Karlsson E."/>
            <person name="Kells C."/>
            <person name="Kieu A."/>
            <person name="Kisner P."/>
            <person name="Kodira C."/>
            <person name="Kulbokas E."/>
            <person name="Labutti K."/>
            <person name="Lama D."/>
            <person name="Landers T."/>
            <person name="Leger J."/>
            <person name="Levine S."/>
            <person name="Lewis D."/>
            <person name="Lewis T."/>
            <person name="Lindblad-toh K."/>
            <person name="Liu X."/>
            <person name="Lokyitsang T."/>
            <person name="Lokyitsang Y."/>
            <person name="Lucien O."/>
            <person name="Lui A."/>
            <person name="Ma L.J."/>
            <person name="Mabbitt R."/>
            <person name="Macdonald J."/>
            <person name="Maclean C."/>
            <person name="Major J."/>
            <person name="Manning J."/>
            <person name="Marabella R."/>
            <person name="Maru K."/>
            <person name="Matthews C."/>
            <person name="Mauceli E."/>
            <person name="Mccarthy M."/>
            <person name="Mcdonough S."/>
            <person name="Mcghee T."/>
            <person name="Meldrim J."/>
            <person name="Meneus L."/>
            <person name="Mesirov J."/>
            <person name="Mihalev A."/>
            <person name="Mihova T."/>
            <person name="Mikkelsen T."/>
            <person name="Mlenga V."/>
            <person name="Moru K."/>
            <person name="Mozes J."/>
            <person name="Mulrain L."/>
            <person name="Munson G."/>
            <person name="Naylor J."/>
            <person name="Newes C."/>
            <person name="Nguyen C."/>
            <person name="Nguyen N."/>
            <person name="Nguyen T."/>
            <person name="Nicol R."/>
            <person name="Nielsen C."/>
            <person name="Nizzari M."/>
            <person name="Norbu C."/>
            <person name="Norbu N."/>
            <person name="O'donnell P."/>
            <person name="Okoawo O."/>
            <person name="O'leary S."/>
            <person name="Omotosho B."/>
            <person name="O'neill K."/>
            <person name="Osman S."/>
            <person name="Parker S."/>
            <person name="Perrin D."/>
            <person name="Phunkhang P."/>
            <person name="Piqani B."/>
            <person name="Purcell S."/>
            <person name="Rachupka T."/>
            <person name="Ramasamy U."/>
            <person name="Rameau R."/>
            <person name="Ray V."/>
            <person name="Raymond C."/>
            <person name="Retta R."/>
            <person name="Richardson S."/>
            <person name="Rise C."/>
            <person name="Rodriguez J."/>
            <person name="Rogers J."/>
            <person name="Rogov P."/>
            <person name="Rutman M."/>
            <person name="Schupbach R."/>
            <person name="Seaman C."/>
            <person name="Settipalli S."/>
            <person name="Sharpe T."/>
            <person name="Sheridan J."/>
            <person name="Sherpa N."/>
            <person name="Shi J."/>
            <person name="Smirnov S."/>
            <person name="Smith C."/>
            <person name="Sougnez C."/>
            <person name="Spencer B."/>
            <person name="Stalker J."/>
            <person name="Stange-thomann N."/>
            <person name="Stavropoulos S."/>
            <person name="Stetson K."/>
            <person name="Stone C."/>
            <person name="Stone S."/>
            <person name="Stubbs M."/>
            <person name="Talamas J."/>
            <person name="Tchuinga P."/>
            <person name="Tenzing P."/>
            <person name="Tesfaye S."/>
            <person name="Theodore J."/>
            <person name="Thoulutsang Y."/>
            <person name="Topham K."/>
            <person name="Towey S."/>
            <person name="Tsamla T."/>
            <person name="Tsomo N."/>
            <person name="Vallee D."/>
            <person name="Vassiliev H."/>
            <person name="Venkataraman V."/>
            <person name="Vinson J."/>
            <person name="Vo A."/>
            <person name="Wade C."/>
            <person name="Wang S."/>
            <person name="Wangchuk T."/>
            <person name="Wangdi T."/>
            <person name="Whittaker C."/>
            <person name="Wilkinson J."/>
            <person name="Wu Y."/>
            <person name="Wyman D."/>
            <person name="Yadav S."/>
            <person name="Yang S."/>
            <person name="Yang X."/>
            <person name="Yeager S."/>
            <person name="Yee E."/>
            <person name="Young G."/>
            <person name="Zainoun J."/>
            <person name="Zembeck L."/>
            <person name="Zimmer A."/>
            <person name="Zody M."/>
            <person name="Lander E."/>
        </authorList>
    </citation>
    <scope>NUCLEOTIDE SEQUENCE [LARGE SCALE GENOMIC DNA]</scope>
</reference>
<feature type="domain" description="PHD-type" evidence="12">
    <location>
        <begin position="258"/>
        <end position="316"/>
    </location>
</feature>
<dbReference type="Proteomes" id="UP000007875">
    <property type="component" value="Unassembled WGS sequence"/>
</dbReference>
<feature type="compositionally biased region" description="Polar residues" evidence="11">
    <location>
        <begin position="1007"/>
        <end position="1037"/>
    </location>
</feature>
<accession>H2YWV4</accession>
<dbReference type="CDD" id="cd02643">
    <property type="entry name" value="R3H_NF-X1"/>
    <property type="match status" value="1"/>
</dbReference>
<feature type="region of interest" description="Disordered" evidence="11">
    <location>
        <begin position="1"/>
        <end position="37"/>
    </location>
</feature>
<evidence type="ECO:0000259" key="13">
    <source>
        <dbReference type="PROSITE" id="PS50089"/>
    </source>
</evidence>
<dbReference type="CDD" id="cd06008">
    <property type="entry name" value="NF-X1-zinc-finger"/>
    <property type="match status" value="6"/>
</dbReference>
<reference evidence="15" key="3">
    <citation type="submission" date="2025-09" db="UniProtKB">
        <authorList>
            <consortium name="Ensembl"/>
        </authorList>
    </citation>
    <scope>IDENTIFICATION</scope>
</reference>
<evidence type="ECO:0000259" key="12">
    <source>
        <dbReference type="PROSITE" id="PS50016"/>
    </source>
</evidence>
<evidence type="ECO:0000256" key="5">
    <source>
        <dbReference type="ARBA" id="ARBA00022771"/>
    </source>
</evidence>
<evidence type="ECO:0000313" key="16">
    <source>
        <dbReference type="Proteomes" id="UP000007875"/>
    </source>
</evidence>
<dbReference type="STRING" id="51511.ENSCSAVP00000009815"/>
<dbReference type="Gene3D" id="3.30.1370.50">
    <property type="entry name" value="R3H-like domain"/>
    <property type="match status" value="1"/>
</dbReference>
<keyword evidence="7" id="KW-0805">Transcription regulation</keyword>
<dbReference type="SMART" id="SM00438">
    <property type="entry name" value="ZnF_NFX"/>
    <property type="match status" value="9"/>
</dbReference>
<dbReference type="PANTHER" id="PTHR12360:SF12">
    <property type="entry name" value="TRANSCRIPTIONAL REPRESSOR NF-X1"/>
    <property type="match status" value="1"/>
</dbReference>
<keyword evidence="16" id="KW-1185">Reference proteome</keyword>
<reference evidence="15" key="2">
    <citation type="submission" date="2025-08" db="UniProtKB">
        <authorList>
            <consortium name="Ensembl"/>
        </authorList>
    </citation>
    <scope>IDENTIFICATION</scope>
</reference>
<sequence>MVDFRGPPERRQDGSSQSRQERRQPRGFIPPHGVSNQAEQFQPNVAEFYSNSTAGYLPPDLHYDGRGYETPNLFYPAEFANQPTYFGPNYMMAGTTTYPGTSMPHAFESPGFYADDMTAHFTENQHYQTMLPDNSSAAGKSRRFSRQRNIKESGTSGEMYNPKLTAEDCRPHKNDRRSHQFKQPIRFSHQKENQNGKKTENIKDPGSKNTQAKGMNESKPEEKAPKSFSRTKGKKVEVMKYDGGNQASVLHEQLSSGTYECMVCCDRVRPPQAVWSCMICYNVFHMGCIKKWARSPAAKVGGTEDSGWRCPGCQNVSAKIPASYLCFCGKVKEPEYKKGEMPHSCGDLCGKARRNNPDCAHPCNILCHPGPCPQFPAMVTKRCKCGKISSRVRCSQQKSLACNEVCGKNKNCSNHSCDVVCHSGDCDPCHVKIKQACYCGLEDREVGCGSEEHRSQPNDTENGCYSCTNICNRVLSCGNHNCSSVCHPGPCKPCSLLPSLVTRCPCSQTKLSDMQIDDGEEINRKSCLDPVPTCDKICGKPLLCGGEDVHVCKQLCHTGPCSPCSDGESTIVCRCRKSEKDVPCTEFVEMDSYVCDRRCNKKRKCGKHKCGQMCCTDTEHNCLQLCGRKLTCGNHRCDETCHRGACHTCYNVSFDELRCFCNDKVIFPPIPCGMKAPECNKICSRMHPCTHPVRHSCHTEEHCPPCVELVKKTCNCGRTIRGNIMCHIDNVSCGAPCFKVLACGHKCLRPCHKGMCIEDVEPCKQPCSIMRVECIHPCANPCHHGTACPTTPCKAMVTMKCECSRREEQVVCSAGGAIYQSVSSAAFASKQDGVINIDKILQTSGLPCDEECSVAARNKRFADALNITDAEYGSRPKQQYSEFLINMAKSDLAFIRTVEKDLINLVESVGWLDVTKQSHTFPVMRREKRQAVHELADAFQCRSESLDVEPNRSVVATATKSVSKQPTPLLSDVIMEQVTSEKVYSSSKQAQSKGRVLSSVKLVSFNSASSDSTSRPVLTRKSTASGASGPSLKSSLNRPEISRSTLHRPAYAPDGRKEAVRIPPKVAPEHATGSRQEVKPSATKYAPPHQRSAPATNTTKSKVIDYFDMSD</sequence>
<dbReference type="Ensembl" id="ENSCSAVT00000009933.1">
    <property type="protein sequence ID" value="ENSCSAVP00000009815.1"/>
    <property type="gene ID" value="ENSCSAVG00000005762.1"/>
</dbReference>
<dbReference type="PROSITE" id="PS50016">
    <property type="entry name" value="ZF_PHD_2"/>
    <property type="match status" value="1"/>
</dbReference>
<dbReference type="FunCoup" id="H2YWV4">
    <property type="interactions" value="714"/>
</dbReference>
<dbReference type="GO" id="GO:0000981">
    <property type="term" value="F:DNA-binding transcription factor activity, RNA polymerase II-specific"/>
    <property type="evidence" value="ECO:0007669"/>
    <property type="project" value="TreeGrafter"/>
</dbReference>
<organism evidence="15 16">
    <name type="scientific">Ciona savignyi</name>
    <name type="common">Pacific transparent sea squirt</name>
    <dbReference type="NCBI Taxonomy" id="51511"/>
    <lineage>
        <taxon>Eukaryota</taxon>
        <taxon>Metazoa</taxon>
        <taxon>Chordata</taxon>
        <taxon>Tunicata</taxon>
        <taxon>Ascidiacea</taxon>
        <taxon>Phlebobranchia</taxon>
        <taxon>Cionidae</taxon>
        <taxon>Ciona</taxon>
    </lineage>
</organism>
<dbReference type="InterPro" id="IPR001841">
    <property type="entry name" value="Znf_RING"/>
</dbReference>
<evidence type="ECO:0000313" key="15">
    <source>
        <dbReference type="Ensembl" id="ENSCSAVP00000009815.1"/>
    </source>
</evidence>
<keyword evidence="4" id="KW-0677">Repeat</keyword>
<dbReference type="SUPFAM" id="SSF57850">
    <property type="entry name" value="RING/U-box"/>
    <property type="match status" value="1"/>
</dbReference>
<keyword evidence="6" id="KW-0862">Zinc</keyword>
<dbReference type="InterPro" id="IPR034076">
    <property type="entry name" value="R3H_NF-X1"/>
</dbReference>
<feature type="domain" description="RING-type" evidence="13">
    <location>
        <begin position="261"/>
        <end position="314"/>
    </location>
</feature>
<feature type="domain" description="R3H" evidence="14">
    <location>
        <begin position="892"/>
        <end position="960"/>
    </location>
</feature>
<evidence type="ECO:0000256" key="10">
    <source>
        <dbReference type="PROSITE-ProRule" id="PRU00175"/>
    </source>
</evidence>
<keyword evidence="3" id="KW-0479">Metal-binding</keyword>
<dbReference type="SMART" id="SM00393">
    <property type="entry name" value="R3H"/>
    <property type="match status" value="1"/>
</dbReference>
<dbReference type="GeneTree" id="ENSGT00940000156325"/>
<proteinExistence type="inferred from homology"/>
<dbReference type="GO" id="GO:0000122">
    <property type="term" value="P:negative regulation of transcription by RNA polymerase II"/>
    <property type="evidence" value="ECO:0007669"/>
    <property type="project" value="TreeGrafter"/>
</dbReference>
<dbReference type="InParanoid" id="H2YWV4"/>
<dbReference type="OMA" id="KCAAVCH"/>
<dbReference type="InterPro" id="IPR001374">
    <property type="entry name" value="R3H_dom"/>
</dbReference>
<evidence type="ECO:0000256" key="6">
    <source>
        <dbReference type="ARBA" id="ARBA00022833"/>
    </source>
</evidence>
<dbReference type="Pfam" id="PF01422">
    <property type="entry name" value="zf-NF-X1"/>
    <property type="match status" value="7"/>
</dbReference>
<dbReference type="InterPro" id="IPR000967">
    <property type="entry name" value="Znf_NFX1"/>
</dbReference>
<feature type="compositionally biased region" description="Basic and acidic residues" evidence="11">
    <location>
        <begin position="1"/>
        <end position="24"/>
    </location>
</feature>
<dbReference type="AlphaFoldDB" id="H2YWV4"/>
<dbReference type="PROSITE" id="PS51061">
    <property type="entry name" value="R3H"/>
    <property type="match status" value="1"/>
</dbReference>
<comment type="subcellular location">
    <subcellularLocation>
        <location evidence="1">Nucleus</location>
    </subcellularLocation>
</comment>
<name>H2YWV4_CIOSA</name>
<evidence type="ECO:0000256" key="9">
    <source>
        <dbReference type="ARBA" id="ARBA00023242"/>
    </source>
</evidence>
<evidence type="ECO:0000256" key="7">
    <source>
        <dbReference type="ARBA" id="ARBA00023015"/>
    </source>
</evidence>
<protein>
    <recommendedName>
        <fullName evidence="17">Transcriptional repressor NF-X1</fullName>
    </recommendedName>
</protein>
<dbReference type="InterPro" id="IPR036867">
    <property type="entry name" value="R3H_dom_sf"/>
</dbReference>
<dbReference type="HOGENOM" id="CLU_005714_1_1_1"/>
<dbReference type="InterPro" id="IPR034078">
    <property type="entry name" value="NFX1_fam"/>
</dbReference>
<evidence type="ECO:0000259" key="14">
    <source>
        <dbReference type="PROSITE" id="PS51061"/>
    </source>
</evidence>
<evidence type="ECO:0000256" key="2">
    <source>
        <dbReference type="ARBA" id="ARBA00007269"/>
    </source>
</evidence>
<dbReference type="SUPFAM" id="SSF82708">
    <property type="entry name" value="R3H domain"/>
    <property type="match status" value="1"/>
</dbReference>
<feature type="compositionally biased region" description="Basic and acidic residues" evidence="11">
    <location>
        <begin position="216"/>
        <end position="225"/>
    </location>
</feature>
<dbReference type="PROSITE" id="PS50089">
    <property type="entry name" value="ZF_RING_2"/>
    <property type="match status" value="1"/>
</dbReference>
<evidence type="ECO:0000256" key="4">
    <source>
        <dbReference type="ARBA" id="ARBA00022737"/>
    </source>
</evidence>
<feature type="compositionally biased region" description="Basic and acidic residues" evidence="11">
    <location>
        <begin position="189"/>
        <end position="206"/>
    </location>
</feature>
<keyword evidence="5 10" id="KW-0863">Zinc-finger</keyword>
<keyword evidence="9" id="KW-0539">Nucleus</keyword>
<dbReference type="InterPro" id="IPR019787">
    <property type="entry name" value="Znf_PHD-finger"/>
</dbReference>
<evidence type="ECO:0008006" key="17">
    <source>
        <dbReference type="Google" id="ProtNLM"/>
    </source>
</evidence>
<keyword evidence="8" id="KW-0804">Transcription</keyword>
<comment type="similarity">
    <text evidence="2">Belongs to the NFX1 family.</text>
</comment>
<evidence type="ECO:0000256" key="11">
    <source>
        <dbReference type="SAM" id="MobiDB-lite"/>
    </source>
</evidence>
<dbReference type="PANTHER" id="PTHR12360">
    <property type="entry name" value="NUCLEAR TRANSCRIPTION FACTOR, X-BOX BINDING 1 NFX1"/>
    <property type="match status" value="1"/>
</dbReference>
<dbReference type="eggNOG" id="KOG1952">
    <property type="taxonomic scope" value="Eukaryota"/>
</dbReference>
<dbReference type="Pfam" id="PF01424">
    <property type="entry name" value="R3H"/>
    <property type="match status" value="1"/>
</dbReference>
<dbReference type="GO" id="GO:0005634">
    <property type="term" value="C:nucleus"/>
    <property type="evidence" value="ECO:0007669"/>
    <property type="project" value="UniProtKB-SubCell"/>
</dbReference>
<dbReference type="CDD" id="cd16696">
    <property type="entry name" value="RING-CH-C4HC3_NFX1"/>
    <property type="match status" value="1"/>
</dbReference>
<feature type="region of interest" description="Disordered" evidence="11">
    <location>
        <begin position="132"/>
        <end position="233"/>
    </location>
</feature>
<dbReference type="GO" id="GO:0008270">
    <property type="term" value="F:zinc ion binding"/>
    <property type="evidence" value="ECO:0007669"/>
    <property type="project" value="UniProtKB-KW"/>
</dbReference>